<dbReference type="EnsemblProtists" id="Phyra72937">
    <property type="protein sequence ID" value="Phyra72937"/>
    <property type="gene ID" value="Phyra72937"/>
</dbReference>
<feature type="domain" description="Ricin B lectin" evidence="1">
    <location>
        <begin position="117"/>
        <end position="235"/>
    </location>
</feature>
<dbReference type="PROSITE" id="PS50231">
    <property type="entry name" value="RICIN_B_LECTIN"/>
    <property type="match status" value="1"/>
</dbReference>
<dbReference type="HOGENOM" id="CLU_1158351_0_0_1"/>
<dbReference type="InterPro" id="IPR000772">
    <property type="entry name" value="Ricin_B_lectin"/>
</dbReference>
<dbReference type="Proteomes" id="UP000005238">
    <property type="component" value="Unassembled WGS sequence"/>
</dbReference>
<dbReference type="CDD" id="cd00161">
    <property type="entry name" value="beta-trefoil_Ricin-like"/>
    <property type="match status" value="1"/>
</dbReference>
<dbReference type="eggNOG" id="ENOG502S578">
    <property type="taxonomic scope" value="Eukaryota"/>
</dbReference>
<evidence type="ECO:0000313" key="2">
    <source>
        <dbReference type="EnsemblProtists" id="Phyra72937"/>
    </source>
</evidence>
<reference evidence="3" key="1">
    <citation type="journal article" date="2006" name="Science">
        <title>Phytophthora genome sequences uncover evolutionary origins and mechanisms of pathogenesis.</title>
        <authorList>
            <person name="Tyler B.M."/>
            <person name="Tripathy S."/>
            <person name="Zhang X."/>
            <person name="Dehal P."/>
            <person name="Jiang R.H."/>
            <person name="Aerts A."/>
            <person name="Arredondo F.D."/>
            <person name="Baxter L."/>
            <person name="Bensasson D."/>
            <person name="Beynon J.L."/>
            <person name="Chapman J."/>
            <person name="Damasceno C.M."/>
            <person name="Dorrance A.E."/>
            <person name="Dou D."/>
            <person name="Dickerman A.W."/>
            <person name="Dubchak I.L."/>
            <person name="Garbelotto M."/>
            <person name="Gijzen M."/>
            <person name="Gordon S.G."/>
            <person name="Govers F."/>
            <person name="Grunwald N.J."/>
            <person name="Huang W."/>
            <person name="Ivors K.L."/>
            <person name="Jones R.W."/>
            <person name="Kamoun S."/>
            <person name="Krampis K."/>
            <person name="Lamour K.H."/>
            <person name="Lee M.K."/>
            <person name="McDonald W.H."/>
            <person name="Medina M."/>
            <person name="Meijer H.J."/>
            <person name="Nordberg E.K."/>
            <person name="Maclean D.J."/>
            <person name="Ospina-Giraldo M.D."/>
            <person name="Morris P.F."/>
            <person name="Phuntumart V."/>
            <person name="Putnam N.H."/>
            <person name="Rash S."/>
            <person name="Rose J.K."/>
            <person name="Sakihama Y."/>
            <person name="Salamov A.A."/>
            <person name="Savidor A."/>
            <person name="Scheuring C.F."/>
            <person name="Smith B.M."/>
            <person name="Sobral B.W."/>
            <person name="Terry A."/>
            <person name="Torto-Alalibo T.A."/>
            <person name="Win J."/>
            <person name="Xu Z."/>
            <person name="Zhang H."/>
            <person name="Grigoriev I.V."/>
            <person name="Rokhsar D.S."/>
            <person name="Boore J.L."/>
        </authorList>
    </citation>
    <scope>NUCLEOTIDE SEQUENCE [LARGE SCALE GENOMIC DNA]</scope>
    <source>
        <strain evidence="3">Pr102</strain>
    </source>
</reference>
<dbReference type="Gene3D" id="2.80.10.50">
    <property type="match status" value="1"/>
</dbReference>
<accession>H3GC40</accession>
<name>H3GC40_PHYRM</name>
<dbReference type="InterPro" id="IPR035992">
    <property type="entry name" value="Ricin_B-like_lectins"/>
</dbReference>
<dbReference type="VEuPathDB" id="FungiDB:KRP23_7178"/>
<dbReference type="SMART" id="SM00458">
    <property type="entry name" value="RICIN"/>
    <property type="match status" value="1"/>
</dbReference>
<dbReference type="EMBL" id="DS565999">
    <property type="status" value="NOT_ANNOTATED_CDS"/>
    <property type="molecule type" value="Genomic_DNA"/>
</dbReference>
<organism evidence="2 3">
    <name type="scientific">Phytophthora ramorum</name>
    <name type="common">Sudden oak death agent</name>
    <dbReference type="NCBI Taxonomy" id="164328"/>
    <lineage>
        <taxon>Eukaryota</taxon>
        <taxon>Sar</taxon>
        <taxon>Stramenopiles</taxon>
        <taxon>Oomycota</taxon>
        <taxon>Peronosporomycetes</taxon>
        <taxon>Peronosporales</taxon>
        <taxon>Peronosporaceae</taxon>
        <taxon>Phytophthora</taxon>
    </lineage>
</organism>
<dbReference type="AlphaFoldDB" id="H3GC40"/>
<reference evidence="2" key="2">
    <citation type="submission" date="2015-06" db="UniProtKB">
        <authorList>
            <consortium name="EnsemblProtists"/>
        </authorList>
    </citation>
    <scope>IDENTIFICATION</scope>
    <source>
        <strain evidence="2">Pr102</strain>
    </source>
</reference>
<dbReference type="VEuPathDB" id="FungiDB:KRP22_12284"/>
<sequence>MAGIGITSSTATWKKLRGRVDVQQAVLWSIESWNALLPSVFSNCWKKTGLLDYYTCEYAEPGVEDDIVNELAEMLTRLLHPSNPMSVEELLNPPDENILADEPTDEDFCRVESSERENGLLLSEKDGGLYMSSKSSDWLVQEQQVWFFDSYTQQVRSKGSDRCLDAYQAWDGGIVHVYRCIDNEANQKWTFESETGKLKHATHQGFCLDQDAGQGNKLQLYGCSPNNPNQQWSVIDPANI</sequence>
<dbReference type="SUPFAM" id="SSF50370">
    <property type="entry name" value="Ricin B-like lectins"/>
    <property type="match status" value="1"/>
</dbReference>
<protein>
    <recommendedName>
        <fullName evidence="1">Ricin B lectin domain-containing protein</fullName>
    </recommendedName>
</protein>
<evidence type="ECO:0000259" key="1">
    <source>
        <dbReference type="SMART" id="SM00458"/>
    </source>
</evidence>
<proteinExistence type="predicted"/>
<evidence type="ECO:0000313" key="3">
    <source>
        <dbReference type="Proteomes" id="UP000005238"/>
    </source>
</evidence>
<dbReference type="STRING" id="164328.H3GC40"/>
<keyword evidence="3" id="KW-1185">Reference proteome</keyword>
<dbReference type="Pfam" id="PF00652">
    <property type="entry name" value="Ricin_B_lectin"/>
    <property type="match status" value="1"/>
</dbReference>
<dbReference type="InParanoid" id="H3GC40"/>